<proteinExistence type="inferred from homology"/>
<dbReference type="GO" id="GO:0005634">
    <property type="term" value="C:nucleus"/>
    <property type="evidence" value="ECO:0007669"/>
    <property type="project" value="UniProtKB-SubCell"/>
</dbReference>
<keyword evidence="11" id="KW-1185">Reference proteome</keyword>
<name>A0A1J7JV94_9PEZI</name>
<evidence type="ECO:0008006" key="12">
    <source>
        <dbReference type="Google" id="ProtNLM"/>
    </source>
</evidence>
<evidence type="ECO:0000256" key="6">
    <source>
        <dbReference type="ARBA" id="ARBA00023015"/>
    </source>
</evidence>
<keyword evidence="5" id="KW-0678">Repressor</keyword>
<keyword evidence="7" id="KW-0804">Transcription</keyword>
<feature type="region of interest" description="Disordered" evidence="9">
    <location>
        <begin position="1"/>
        <end position="25"/>
    </location>
</feature>
<keyword evidence="6" id="KW-0805">Transcription regulation</keyword>
<evidence type="ECO:0000256" key="1">
    <source>
        <dbReference type="ARBA" id="ARBA00004123"/>
    </source>
</evidence>
<evidence type="ECO:0000256" key="2">
    <source>
        <dbReference type="ARBA" id="ARBA00004496"/>
    </source>
</evidence>
<feature type="compositionally biased region" description="Low complexity" evidence="9">
    <location>
        <begin position="222"/>
        <end position="249"/>
    </location>
</feature>
<dbReference type="InterPro" id="IPR013734">
    <property type="entry name" value="TF_Nrm1/Whi5"/>
</dbReference>
<evidence type="ECO:0000313" key="11">
    <source>
        <dbReference type="Proteomes" id="UP000182658"/>
    </source>
</evidence>
<sequence>MEVTSPTKRRVLGSLDPNASPRPTRLDAKQLANAPSSPLKRVTVFSASPSQPEANKRPLLFGELAAELLHPAKKVCQEDNRRNMAAHESGRVSEMRESKTHDQTASAPERRQSASPEPSSLFDSSVIDTSQATTITEPDVIGVTAAAAAAASTLGPIPRPATRPRLTREEAREKAEILKLRLGLASYKLRTGQTDIPLEQLELQSATRHRRVQSRNGGGGWASSRLQSQLQQQRAELAAGAGVSSSGSFGRHDQGQAAGRRALPAAPVRRTSSDDVGANASFSSQVQWSQGSSDGQAENAADEGARQEVEGGGRLASSWEHVQTQTPRRQFRVEVEADEERLTSSALRGGAASGLLSLAQARS</sequence>
<feature type="compositionally biased region" description="Low complexity" evidence="9">
    <location>
        <begin position="343"/>
        <end position="363"/>
    </location>
</feature>
<dbReference type="Pfam" id="PF08528">
    <property type="entry name" value="Whi5"/>
    <property type="match status" value="1"/>
</dbReference>
<keyword evidence="8" id="KW-0539">Nucleus</keyword>
<comment type="subcellular location">
    <subcellularLocation>
        <location evidence="2">Cytoplasm</location>
    </subcellularLocation>
    <subcellularLocation>
        <location evidence="1">Nucleus</location>
    </subcellularLocation>
</comment>
<feature type="region of interest" description="Disordered" evidence="9">
    <location>
        <begin position="73"/>
        <end position="172"/>
    </location>
</feature>
<dbReference type="Proteomes" id="UP000182658">
    <property type="component" value="Unassembled WGS sequence"/>
</dbReference>
<dbReference type="OrthoDB" id="5345625at2759"/>
<gene>
    <name evidence="10" type="ORF">CONLIGDRAFT_677690</name>
</gene>
<comment type="similarity">
    <text evidence="3">Belongs to the WHI5/NRM1 family.</text>
</comment>
<protein>
    <recommendedName>
        <fullName evidence="12">Cyclin-dependent kinase</fullName>
    </recommendedName>
</protein>
<dbReference type="GO" id="GO:0005737">
    <property type="term" value="C:cytoplasm"/>
    <property type="evidence" value="ECO:0007669"/>
    <property type="project" value="UniProtKB-SubCell"/>
</dbReference>
<evidence type="ECO:0000256" key="9">
    <source>
        <dbReference type="SAM" id="MobiDB-lite"/>
    </source>
</evidence>
<evidence type="ECO:0000256" key="5">
    <source>
        <dbReference type="ARBA" id="ARBA00022491"/>
    </source>
</evidence>
<feature type="region of interest" description="Disordered" evidence="9">
    <location>
        <begin position="205"/>
        <end position="363"/>
    </location>
</feature>
<evidence type="ECO:0000256" key="3">
    <source>
        <dbReference type="ARBA" id="ARBA00006922"/>
    </source>
</evidence>
<feature type="compositionally biased region" description="Polar residues" evidence="9">
    <location>
        <begin position="113"/>
        <end position="136"/>
    </location>
</feature>
<keyword evidence="4" id="KW-0963">Cytoplasm</keyword>
<evidence type="ECO:0000256" key="4">
    <source>
        <dbReference type="ARBA" id="ARBA00022490"/>
    </source>
</evidence>
<reference evidence="10 11" key="1">
    <citation type="submission" date="2016-10" db="EMBL/GenBank/DDBJ databases">
        <title>Draft genome sequence of Coniochaeta ligniaria NRRL30616, a lignocellulolytic fungus for bioabatement of inhibitors in plant biomass hydrolysates.</title>
        <authorList>
            <consortium name="DOE Joint Genome Institute"/>
            <person name="Jimenez D.J."/>
            <person name="Hector R.E."/>
            <person name="Riley R."/>
            <person name="Sun H."/>
            <person name="Grigoriev I.V."/>
            <person name="Van Elsas J.D."/>
            <person name="Nichols N.N."/>
        </authorList>
    </citation>
    <scope>NUCLEOTIDE SEQUENCE [LARGE SCALE GENOMIC DNA]</scope>
    <source>
        <strain evidence="10 11">NRRL 30616</strain>
    </source>
</reference>
<dbReference type="InParanoid" id="A0A1J7JV94"/>
<evidence type="ECO:0000256" key="8">
    <source>
        <dbReference type="ARBA" id="ARBA00023242"/>
    </source>
</evidence>
<feature type="compositionally biased region" description="Basic and acidic residues" evidence="9">
    <location>
        <begin position="88"/>
        <end position="112"/>
    </location>
</feature>
<feature type="compositionally biased region" description="Polar residues" evidence="9">
    <location>
        <begin position="280"/>
        <end position="296"/>
    </location>
</feature>
<dbReference type="AlphaFoldDB" id="A0A1J7JV94"/>
<accession>A0A1J7JV94</accession>
<organism evidence="10 11">
    <name type="scientific">Coniochaeta ligniaria NRRL 30616</name>
    <dbReference type="NCBI Taxonomy" id="1408157"/>
    <lineage>
        <taxon>Eukaryota</taxon>
        <taxon>Fungi</taxon>
        <taxon>Dikarya</taxon>
        <taxon>Ascomycota</taxon>
        <taxon>Pezizomycotina</taxon>
        <taxon>Sordariomycetes</taxon>
        <taxon>Sordariomycetidae</taxon>
        <taxon>Coniochaetales</taxon>
        <taxon>Coniochaetaceae</taxon>
        <taxon>Coniochaeta</taxon>
    </lineage>
</organism>
<dbReference type="EMBL" id="KV875094">
    <property type="protein sequence ID" value="OIW33960.1"/>
    <property type="molecule type" value="Genomic_DNA"/>
</dbReference>
<evidence type="ECO:0000313" key="10">
    <source>
        <dbReference type="EMBL" id="OIW33960.1"/>
    </source>
</evidence>
<dbReference type="STRING" id="1408157.A0A1J7JV94"/>
<evidence type="ECO:0000256" key="7">
    <source>
        <dbReference type="ARBA" id="ARBA00023163"/>
    </source>
</evidence>